<keyword evidence="1" id="KW-0328">Glycosyltransferase</keyword>
<dbReference type="Pfam" id="PF00535">
    <property type="entry name" value="Glycos_transf_2"/>
    <property type="match status" value="1"/>
</dbReference>
<evidence type="ECO:0000256" key="2">
    <source>
        <dbReference type="ARBA" id="ARBA00022679"/>
    </source>
</evidence>
<keyword evidence="5" id="KW-1185">Reference proteome</keyword>
<dbReference type="InterPro" id="IPR001173">
    <property type="entry name" value="Glyco_trans_2-like"/>
</dbReference>
<keyword evidence="2 4" id="KW-0808">Transferase</keyword>
<dbReference type="SUPFAM" id="SSF53448">
    <property type="entry name" value="Nucleotide-diphospho-sugar transferases"/>
    <property type="match status" value="1"/>
</dbReference>
<evidence type="ECO:0000313" key="5">
    <source>
        <dbReference type="Proteomes" id="UP000447545"/>
    </source>
</evidence>
<dbReference type="PANTHER" id="PTHR22916:SF51">
    <property type="entry name" value="GLYCOSYLTRANSFERASE EPSH-RELATED"/>
    <property type="match status" value="1"/>
</dbReference>
<dbReference type="AlphaFoldDB" id="A0A7K1G9J0"/>
<protein>
    <submittedName>
        <fullName evidence="4">Glycosyltransferase</fullName>
    </submittedName>
</protein>
<gene>
    <name evidence="4" type="ORF">F1003_02650</name>
</gene>
<reference evidence="4 5" key="1">
    <citation type="submission" date="2019-11" db="EMBL/GenBank/DDBJ databases">
        <title>Winogradskyella ouciana sp. nov., isolated from the hadal seawater of the Mariana Trench.</title>
        <authorList>
            <person name="Liu R."/>
        </authorList>
    </citation>
    <scope>NUCLEOTIDE SEQUENCE [LARGE SCALE GENOMIC DNA]</scope>
    <source>
        <strain evidence="4 5">ZXX205</strain>
    </source>
</reference>
<dbReference type="Gene3D" id="3.90.550.10">
    <property type="entry name" value="Spore Coat Polysaccharide Biosynthesis Protein SpsA, Chain A"/>
    <property type="match status" value="1"/>
</dbReference>
<evidence type="ECO:0000259" key="3">
    <source>
        <dbReference type="Pfam" id="PF00535"/>
    </source>
</evidence>
<dbReference type="CDD" id="cd00761">
    <property type="entry name" value="Glyco_tranf_GTA_type"/>
    <property type="match status" value="1"/>
</dbReference>
<organism evidence="4 5">
    <name type="scientific">Winogradskyella ouciana</name>
    <dbReference type="NCBI Taxonomy" id="2608631"/>
    <lineage>
        <taxon>Bacteria</taxon>
        <taxon>Pseudomonadati</taxon>
        <taxon>Bacteroidota</taxon>
        <taxon>Flavobacteriia</taxon>
        <taxon>Flavobacteriales</taxon>
        <taxon>Flavobacteriaceae</taxon>
        <taxon>Winogradskyella</taxon>
    </lineage>
</organism>
<dbReference type="RefSeq" id="WP_155087651.1">
    <property type="nucleotide sequence ID" value="NZ_WJYA01000002.1"/>
</dbReference>
<sequence length="335" mass="38883">MKLSIIIPLYNSGHFLGKCIDSLLRQNLKPEGYEILVINDGSTDNSLEVALKFEKEYSNINVFTKTNGGVGSARNMGMSLAKGEYIYFIDPDDYLTKNVLQSILNEAINNSLDILTFLSKQTTDPNFFSESPQAKNIQSTKIYNGVDYIANNRYQNEVWWYIIKRSFIEETKIRFIEDRWMEDAIITPQLFLKANRIAKFPIDAHRHLIVKDSAMKSKEPTHYLRVIDDNRNAAIIFESIIEDLEKNNSNPNCIKRLRTRQQSFVFFMMVRMMKSTLTIDRVKLVMNELSTTGAYPMDSFVGKDYKGVTYTILTKLFNNKNLFYVLFRLFNPLLK</sequence>
<comment type="caution">
    <text evidence="4">The sequence shown here is derived from an EMBL/GenBank/DDBJ whole genome shotgun (WGS) entry which is preliminary data.</text>
</comment>
<dbReference type="Proteomes" id="UP000447545">
    <property type="component" value="Unassembled WGS sequence"/>
</dbReference>
<proteinExistence type="predicted"/>
<dbReference type="EMBL" id="WJYA01000002">
    <property type="protein sequence ID" value="MTE25821.1"/>
    <property type="molecule type" value="Genomic_DNA"/>
</dbReference>
<name>A0A7K1G9J0_9FLAO</name>
<feature type="domain" description="Glycosyltransferase 2-like" evidence="3">
    <location>
        <begin position="4"/>
        <end position="133"/>
    </location>
</feature>
<evidence type="ECO:0000256" key="1">
    <source>
        <dbReference type="ARBA" id="ARBA00022676"/>
    </source>
</evidence>
<dbReference type="PANTHER" id="PTHR22916">
    <property type="entry name" value="GLYCOSYLTRANSFERASE"/>
    <property type="match status" value="1"/>
</dbReference>
<dbReference type="InterPro" id="IPR029044">
    <property type="entry name" value="Nucleotide-diphossugar_trans"/>
</dbReference>
<accession>A0A7K1G9J0</accession>
<evidence type="ECO:0000313" key="4">
    <source>
        <dbReference type="EMBL" id="MTE25821.1"/>
    </source>
</evidence>
<dbReference type="GO" id="GO:0016758">
    <property type="term" value="F:hexosyltransferase activity"/>
    <property type="evidence" value="ECO:0007669"/>
    <property type="project" value="UniProtKB-ARBA"/>
</dbReference>